<keyword evidence="1" id="KW-0732">Signal</keyword>
<keyword evidence="3" id="KW-1185">Reference proteome</keyword>
<sequence length="260" mass="30110">MKFSVALCTILTAGLCMIRASEVDELDHVEDQNALVEEDYFDSELNEVDELDLEDQDWEDDEDYFDSELSEVDELDLEDLNMEVDEANFSSDSRELRARPSNYPFCIRTHRSGWGGECLNADSSANFLWQTCDHIFPPVIIVDDHDLRLCYPNQYCCVNCHHPKQTSNCFEQNRGVPDGTEARRNCCRGELWITHTMDSECNCCFRCEPTWQCRKRDGFCVSKFDPVLNFTFCEELGYPLRRRWCTGGWNCACCAGPKPY</sequence>
<evidence type="ECO:0000313" key="3">
    <source>
        <dbReference type="Proteomes" id="UP001497623"/>
    </source>
</evidence>
<feature type="chain" id="PRO_5044022133" evidence="1">
    <location>
        <begin position="21"/>
        <end position="260"/>
    </location>
</feature>
<gene>
    <name evidence="2" type="ORF">MNOR_LOCUS20244</name>
</gene>
<evidence type="ECO:0000256" key="1">
    <source>
        <dbReference type="SAM" id="SignalP"/>
    </source>
</evidence>
<reference evidence="2 3" key="1">
    <citation type="submission" date="2024-05" db="EMBL/GenBank/DDBJ databases">
        <authorList>
            <person name="Wallberg A."/>
        </authorList>
    </citation>
    <scope>NUCLEOTIDE SEQUENCE [LARGE SCALE GENOMIC DNA]</scope>
</reference>
<name>A0AAV2R334_MEGNR</name>
<proteinExistence type="predicted"/>
<comment type="caution">
    <text evidence="2">The sequence shown here is derived from an EMBL/GenBank/DDBJ whole genome shotgun (WGS) entry which is preliminary data.</text>
</comment>
<accession>A0AAV2R334</accession>
<dbReference type="AlphaFoldDB" id="A0AAV2R334"/>
<evidence type="ECO:0000313" key="2">
    <source>
        <dbReference type="EMBL" id="CAL4114004.1"/>
    </source>
</evidence>
<dbReference type="EMBL" id="CAXKWB010015509">
    <property type="protein sequence ID" value="CAL4114004.1"/>
    <property type="molecule type" value="Genomic_DNA"/>
</dbReference>
<protein>
    <submittedName>
        <fullName evidence="2">Uncharacterized protein</fullName>
    </submittedName>
</protein>
<dbReference type="Proteomes" id="UP001497623">
    <property type="component" value="Unassembled WGS sequence"/>
</dbReference>
<organism evidence="2 3">
    <name type="scientific">Meganyctiphanes norvegica</name>
    <name type="common">Northern krill</name>
    <name type="synonym">Thysanopoda norvegica</name>
    <dbReference type="NCBI Taxonomy" id="48144"/>
    <lineage>
        <taxon>Eukaryota</taxon>
        <taxon>Metazoa</taxon>
        <taxon>Ecdysozoa</taxon>
        <taxon>Arthropoda</taxon>
        <taxon>Crustacea</taxon>
        <taxon>Multicrustacea</taxon>
        <taxon>Malacostraca</taxon>
        <taxon>Eumalacostraca</taxon>
        <taxon>Eucarida</taxon>
        <taxon>Euphausiacea</taxon>
        <taxon>Euphausiidae</taxon>
        <taxon>Meganyctiphanes</taxon>
    </lineage>
</organism>
<feature type="signal peptide" evidence="1">
    <location>
        <begin position="1"/>
        <end position="20"/>
    </location>
</feature>